<organism evidence="2 3">
    <name type="scientific">Grimontia kaedaensis</name>
    <dbReference type="NCBI Taxonomy" id="2872157"/>
    <lineage>
        <taxon>Bacteria</taxon>
        <taxon>Pseudomonadati</taxon>
        <taxon>Pseudomonadota</taxon>
        <taxon>Gammaproteobacteria</taxon>
        <taxon>Vibrionales</taxon>
        <taxon>Vibrionaceae</taxon>
        <taxon>Grimontia</taxon>
    </lineage>
</organism>
<reference evidence="2" key="1">
    <citation type="submission" date="2021-08" db="EMBL/GenBank/DDBJ databases">
        <authorList>
            <person name="Sakaguchi M."/>
            <person name="Kikuchi T."/>
            <person name="Urbanczyk H."/>
        </authorList>
    </citation>
    <scope>NUCLEOTIDE SEQUENCE</scope>
    <source>
        <strain evidence="2">020920N</strain>
    </source>
</reference>
<sequence length="266" mass="29819">MEKRANGFLVLLLGVVIGASGGSLITYHATRAQIHAAEEGRDISRELLSESASNTSLAFIETPDPTEKVLPRTAPSFDTKPAEAEPPLEDFLASNDDFEENGTEDDSSQAYSNAPESELNDLVPIAEQESEQRTEVTVQENYDPYERVLTPSESNKVFNHFQERYAEFAKQEKTDEHTHIAQGFKDHFDLYVVSQDAQLDKAECRVNACELRISSPNTSFSVTGKVLDIVRELDIKAKGMQGIDSYDVELERKIYMLLIEMEEFEG</sequence>
<dbReference type="Proteomes" id="UP001056255">
    <property type="component" value="Chromosome II"/>
</dbReference>
<dbReference type="EMBL" id="CP082276">
    <property type="protein sequence ID" value="USH04543.1"/>
    <property type="molecule type" value="Genomic_DNA"/>
</dbReference>
<feature type="region of interest" description="Disordered" evidence="1">
    <location>
        <begin position="64"/>
        <end position="117"/>
    </location>
</feature>
<evidence type="ECO:0000313" key="2">
    <source>
        <dbReference type="EMBL" id="USH04543.1"/>
    </source>
</evidence>
<accession>A0ABY4X021</accession>
<proteinExistence type="predicted"/>
<evidence type="ECO:0000256" key="1">
    <source>
        <dbReference type="SAM" id="MobiDB-lite"/>
    </source>
</evidence>
<name>A0ABY4X021_9GAMM</name>
<protein>
    <submittedName>
        <fullName evidence="2">Uncharacterized protein</fullName>
    </submittedName>
</protein>
<gene>
    <name evidence="2" type="ORF">K6Q96_22735</name>
</gene>
<evidence type="ECO:0000313" key="3">
    <source>
        <dbReference type="Proteomes" id="UP001056255"/>
    </source>
</evidence>
<feature type="compositionally biased region" description="Acidic residues" evidence="1">
    <location>
        <begin position="96"/>
        <end position="107"/>
    </location>
</feature>
<dbReference type="RefSeq" id="WP_251880392.1">
    <property type="nucleotide sequence ID" value="NZ_CP082276.1"/>
</dbReference>
<keyword evidence="3" id="KW-1185">Reference proteome</keyword>